<dbReference type="SUPFAM" id="SSF53335">
    <property type="entry name" value="S-adenosyl-L-methionine-dependent methyltransferases"/>
    <property type="match status" value="1"/>
</dbReference>
<evidence type="ECO:0000256" key="2">
    <source>
        <dbReference type="ARBA" id="ARBA00022679"/>
    </source>
</evidence>
<sequence>MASEHYFSSTPGSDLKLRKITVKIAGAIREVTTANAIFSPEHIDTGTKVLMREAPLPSGGGDVLDLGCGWGPISLHLALADPTATVWAVDVNERALDLVRLNAASLGLTNINAVLPTDVPDDVVFAGIWSNPPIRVGKAELHSMLEQWLPRLKPGADAWLVVQRNLGSDSLHRWLAEEFPGAGEPGALEVSRYATDKGFRILQAHKLP</sequence>
<dbReference type="RefSeq" id="WP_110126248.1">
    <property type="nucleotide sequence ID" value="NZ_QHLY01000007.1"/>
</dbReference>
<dbReference type="InterPro" id="IPR029063">
    <property type="entry name" value="SAM-dependent_MTases_sf"/>
</dbReference>
<dbReference type="AlphaFoldDB" id="A0A317ZZ81"/>
<dbReference type="Gene3D" id="3.40.50.150">
    <property type="entry name" value="Vaccinia Virus protein VP39"/>
    <property type="match status" value="1"/>
</dbReference>
<reference evidence="4 5" key="1">
    <citation type="submission" date="2018-05" db="EMBL/GenBank/DDBJ databases">
        <title>Genetic diversity of glacier-inhabiting Cryobacterium bacteria in China and description of Cryobacterium mengkeensis sp. nov. and Arthrobacter glacialis sp. nov.</title>
        <authorList>
            <person name="Liu Q."/>
            <person name="Xin Y.-H."/>
        </authorList>
    </citation>
    <scope>NUCLEOTIDE SEQUENCE [LARGE SCALE GENOMIC DNA]</scope>
    <source>
        <strain evidence="4 5">SK-1</strain>
    </source>
</reference>
<evidence type="ECO:0000313" key="4">
    <source>
        <dbReference type="EMBL" id="PXA70872.1"/>
    </source>
</evidence>
<protein>
    <submittedName>
        <fullName evidence="4">16S rRNA methyltransferase</fullName>
    </submittedName>
</protein>
<dbReference type="PANTHER" id="PTHR47816:SF4">
    <property type="entry name" value="RIBOSOMAL RNA SMALL SUBUNIT METHYLTRANSFERASE C"/>
    <property type="match status" value="1"/>
</dbReference>
<dbReference type="GO" id="GO:0008757">
    <property type="term" value="F:S-adenosylmethionine-dependent methyltransferase activity"/>
    <property type="evidence" value="ECO:0007669"/>
    <property type="project" value="InterPro"/>
</dbReference>
<dbReference type="Proteomes" id="UP000246722">
    <property type="component" value="Unassembled WGS sequence"/>
</dbReference>
<dbReference type="EMBL" id="QHLY01000007">
    <property type="protein sequence ID" value="PXA70872.1"/>
    <property type="molecule type" value="Genomic_DNA"/>
</dbReference>
<proteinExistence type="predicted"/>
<dbReference type="PANTHER" id="PTHR47816">
    <property type="entry name" value="RIBOSOMAL RNA SMALL SUBUNIT METHYLTRANSFERASE C"/>
    <property type="match status" value="1"/>
</dbReference>
<keyword evidence="1 4" id="KW-0489">Methyltransferase</keyword>
<name>A0A317ZZ81_9MICO</name>
<dbReference type="OrthoDB" id="9764961at2"/>
<keyword evidence="2 4" id="KW-0808">Transferase</keyword>
<dbReference type="GO" id="GO:0032259">
    <property type="term" value="P:methylation"/>
    <property type="evidence" value="ECO:0007669"/>
    <property type="project" value="UniProtKB-KW"/>
</dbReference>
<evidence type="ECO:0000256" key="1">
    <source>
        <dbReference type="ARBA" id="ARBA00022603"/>
    </source>
</evidence>
<dbReference type="CDD" id="cd02440">
    <property type="entry name" value="AdoMet_MTases"/>
    <property type="match status" value="1"/>
</dbReference>
<organism evidence="4 5">
    <name type="scientific">Cryobacterium arcticum</name>
    <dbReference type="NCBI Taxonomy" id="670052"/>
    <lineage>
        <taxon>Bacteria</taxon>
        <taxon>Bacillati</taxon>
        <taxon>Actinomycetota</taxon>
        <taxon>Actinomycetes</taxon>
        <taxon>Micrococcales</taxon>
        <taxon>Microbacteriaceae</taxon>
        <taxon>Cryobacterium</taxon>
    </lineage>
</organism>
<comment type="caution">
    <text evidence="4">The sequence shown here is derived from an EMBL/GenBank/DDBJ whole genome shotgun (WGS) entry which is preliminary data.</text>
</comment>
<dbReference type="Pfam" id="PF05175">
    <property type="entry name" value="MTS"/>
    <property type="match status" value="1"/>
</dbReference>
<accession>A0A317ZZ81</accession>
<dbReference type="InterPro" id="IPR046977">
    <property type="entry name" value="RsmC/RlmG"/>
</dbReference>
<evidence type="ECO:0000259" key="3">
    <source>
        <dbReference type="Pfam" id="PF05175"/>
    </source>
</evidence>
<evidence type="ECO:0000313" key="5">
    <source>
        <dbReference type="Proteomes" id="UP000246722"/>
    </source>
</evidence>
<gene>
    <name evidence="4" type="ORF">CTB96_07365</name>
</gene>
<dbReference type="InterPro" id="IPR007848">
    <property type="entry name" value="Small_mtfrase_dom"/>
</dbReference>
<keyword evidence="5" id="KW-1185">Reference proteome</keyword>
<feature type="domain" description="Methyltransferase small" evidence="3">
    <location>
        <begin position="30"/>
        <end position="179"/>
    </location>
</feature>